<dbReference type="GO" id="GO:0043565">
    <property type="term" value="F:sequence-specific DNA binding"/>
    <property type="evidence" value="ECO:0007669"/>
    <property type="project" value="InterPro"/>
</dbReference>
<dbReference type="Gene3D" id="1.10.10.10">
    <property type="entry name" value="Winged helix-like DNA-binding domain superfamily/Winged helix DNA-binding domain"/>
    <property type="match status" value="1"/>
</dbReference>
<dbReference type="InterPro" id="IPR052057">
    <property type="entry name" value="IS150/IS1296_orfA-like"/>
</dbReference>
<evidence type="ECO:0000256" key="2">
    <source>
        <dbReference type="SAM" id="MobiDB-lite"/>
    </source>
</evidence>
<sequence>MGDVMGKYTEQAKLAAVLDYRSGKAGLRNVADRHGVDFSTLRQWVMGYEIHGVAALKEKKPRRYSSEFKLTVLKRMNEERLSLRQTAALFDIRQFGIIGLWQRLHEEGTLTNSSKPPDKTGRPRKMPKPPPFVQSSSVDDESRSRDDLLAEVRQLRMEVDYLKKLDALVQEKQRVAQQKKRKS</sequence>
<name>A0AB74A5U6_PSESX</name>
<gene>
    <name evidence="4" type="ORF">ALQ98_03530</name>
</gene>
<evidence type="ECO:0000256" key="1">
    <source>
        <dbReference type="ARBA" id="ARBA00038232"/>
    </source>
</evidence>
<dbReference type="PANTHER" id="PTHR33795">
    <property type="entry name" value="INSERTION ELEMENT IS150 PROTEIN INSJ"/>
    <property type="match status" value="1"/>
</dbReference>
<reference evidence="4 5" key="1">
    <citation type="submission" date="2018-08" db="EMBL/GenBank/DDBJ databases">
        <title>Recombination of ecologically and evolutionarily significant loci maintains genetic cohesion in the Pseudomonas syringae species complex.</title>
        <authorList>
            <person name="Dillon M."/>
            <person name="Thakur S."/>
            <person name="Almeida R.N.D."/>
            <person name="Weir B.S."/>
            <person name="Guttman D.S."/>
        </authorList>
    </citation>
    <scope>NUCLEOTIDE SEQUENCE [LARGE SCALE GENOMIC DNA]</scope>
    <source>
        <strain evidence="4 5">ICMP 3946</strain>
    </source>
</reference>
<dbReference type="Proteomes" id="UP000267978">
    <property type="component" value="Unassembled WGS sequence"/>
</dbReference>
<evidence type="ECO:0000313" key="5">
    <source>
        <dbReference type="Proteomes" id="UP000267978"/>
    </source>
</evidence>
<organism evidence="4 5">
    <name type="scientific">Pseudomonas syringae pv. lapsa</name>
    <dbReference type="NCBI Taxonomy" id="199201"/>
    <lineage>
        <taxon>Bacteria</taxon>
        <taxon>Pseudomonadati</taxon>
        <taxon>Pseudomonadota</taxon>
        <taxon>Gammaproteobacteria</taxon>
        <taxon>Pseudomonadales</taxon>
        <taxon>Pseudomonadaceae</taxon>
        <taxon>Pseudomonas</taxon>
        <taxon>Pseudomonas syringae</taxon>
    </lineage>
</organism>
<comment type="similarity">
    <text evidence="1">Belongs to the IS150/IS1296 orfA family.</text>
</comment>
<dbReference type="AlphaFoldDB" id="A0AB74A5U6"/>
<dbReference type="SUPFAM" id="SSF48295">
    <property type="entry name" value="TrpR-like"/>
    <property type="match status" value="1"/>
</dbReference>
<protein>
    <submittedName>
        <fullName evidence="4">ISPsy9, transposase OrfA</fullName>
    </submittedName>
</protein>
<dbReference type="InterPro" id="IPR010921">
    <property type="entry name" value="Trp_repressor/repl_initiator"/>
</dbReference>
<proteinExistence type="inferred from homology"/>
<accession>A0AB74A5U6</accession>
<dbReference type="InterPro" id="IPR055247">
    <property type="entry name" value="InsJ-like_HTH"/>
</dbReference>
<dbReference type="SUPFAM" id="SSF46689">
    <property type="entry name" value="Homeodomain-like"/>
    <property type="match status" value="1"/>
</dbReference>
<dbReference type="InterPro" id="IPR009057">
    <property type="entry name" value="Homeodomain-like_sf"/>
</dbReference>
<dbReference type="Pfam" id="PF13518">
    <property type="entry name" value="HTH_28"/>
    <property type="match status" value="1"/>
</dbReference>
<evidence type="ECO:0000313" key="4">
    <source>
        <dbReference type="EMBL" id="RML25781.1"/>
    </source>
</evidence>
<dbReference type="InterPro" id="IPR036388">
    <property type="entry name" value="WH-like_DNA-bd_sf"/>
</dbReference>
<dbReference type="EMBL" id="RBNO01000064">
    <property type="protein sequence ID" value="RML25781.1"/>
    <property type="molecule type" value="Genomic_DNA"/>
</dbReference>
<comment type="caution">
    <text evidence="4">The sequence shown here is derived from an EMBL/GenBank/DDBJ whole genome shotgun (WGS) entry which is preliminary data.</text>
</comment>
<feature type="domain" description="Insertion element IS150 protein InsJ-like helix-turn-helix" evidence="3">
    <location>
        <begin position="13"/>
        <end position="63"/>
    </location>
</feature>
<feature type="region of interest" description="Disordered" evidence="2">
    <location>
        <begin position="109"/>
        <end position="146"/>
    </location>
</feature>
<dbReference type="PANTHER" id="PTHR33795:SF1">
    <property type="entry name" value="INSERTION ELEMENT IS150 PROTEIN INSJ"/>
    <property type="match status" value="1"/>
</dbReference>
<evidence type="ECO:0000259" key="3">
    <source>
        <dbReference type="Pfam" id="PF13518"/>
    </source>
</evidence>